<evidence type="ECO:0000313" key="3">
    <source>
        <dbReference type="Proteomes" id="UP000297245"/>
    </source>
</evidence>
<sequence length="695" mass="78677">MALFLTEADLLKNKDSSAIITYTDGLTGAIHARTQTFITSPNCLSIPRPPFGSTRDLYRRADARYGEDDPLQWPQPFNSSSVYLPCLPVRPTASDHSYYEHDCLWHTLDSQDLSFTPDGYATKEGVIRQDLADRLSKSVEYVRARHSSIRTAQPQDDWALSLLNEFNATITICLHRLTSVSSSFRSHAQGLVELQRACLYSHALIDYVEIFRPRMSAQHASKQSRTERRMGAFVWNDDHALSLFSAGLPVYYVRLFSDFDRQNILDYCELEMPSCVITTASPPYPIIYSGQAGADQKFAAIRQASISCYNVESPFQNMHLPGQYTSSYTIGSRRRITSVAESPASTSALSRSGPIRSESSQASTSGAPYQKDKQKRRGKRQAKNPPKVQRDIFADLPSDHDIVPPPILTWRDANKTIDTWHPDCRYTSGQRPKVKTIVPDPAVIIGPESRERQNLYLSGWTRLREPWLQRCRDLHTQQKPLTVALWRRILGLNSSSQWKGGAPQNPNEEELKQATELVQSSFARYAPNSTPFPSSPPPIPSLPHAKELMRELTLINFRYQLLHVDEIVDTSRPQVSPTLTRAELSVALTNHRRSRIMLVEDMFDGCSDSFTLTSLTSNFGFAADNWSSRVGPLRSFWRLMCSWPGAKADIWDRGEDPNLPQMSGAGEEWERALVRFYVQTHFNVVGYLPVLPRRI</sequence>
<feature type="compositionally biased region" description="Polar residues" evidence="1">
    <location>
        <begin position="357"/>
        <end position="367"/>
    </location>
</feature>
<reference evidence="2 3" key="1">
    <citation type="journal article" date="2019" name="Nat. Ecol. Evol.">
        <title>Megaphylogeny resolves global patterns of mushroom evolution.</title>
        <authorList>
            <person name="Varga T."/>
            <person name="Krizsan K."/>
            <person name="Foldi C."/>
            <person name="Dima B."/>
            <person name="Sanchez-Garcia M."/>
            <person name="Sanchez-Ramirez S."/>
            <person name="Szollosi G.J."/>
            <person name="Szarkandi J.G."/>
            <person name="Papp V."/>
            <person name="Albert L."/>
            <person name="Andreopoulos W."/>
            <person name="Angelini C."/>
            <person name="Antonin V."/>
            <person name="Barry K.W."/>
            <person name="Bougher N.L."/>
            <person name="Buchanan P."/>
            <person name="Buyck B."/>
            <person name="Bense V."/>
            <person name="Catcheside P."/>
            <person name="Chovatia M."/>
            <person name="Cooper J."/>
            <person name="Damon W."/>
            <person name="Desjardin D."/>
            <person name="Finy P."/>
            <person name="Geml J."/>
            <person name="Haridas S."/>
            <person name="Hughes K."/>
            <person name="Justo A."/>
            <person name="Karasinski D."/>
            <person name="Kautmanova I."/>
            <person name="Kiss B."/>
            <person name="Kocsube S."/>
            <person name="Kotiranta H."/>
            <person name="LaButti K.M."/>
            <person name="Lechner B.E."/>
            <person name="Liimatainen K."/>
            <person name="Lipzen A."/>
            <person name="Lukacs Z."/>
            <person name="Mihaltcheva S."/>
            <person name="Morgado L.N."/>
            <person name="Niskanen T."/>
            <person name="Noordeloos M.E."/>
            <person name="Ohm R.A."/>
            <person name="Ortiz-Santana B."/>
            <person name="Ovrebo C."/>
            <person name="Racz N."/>
            <person name="Riley R."/>
            <person name="Savchenko A."/>
            <person name="Shiryaev A."/>
            <person name="Soop K."/>
            <person name="Spirin V."/>
            <person name="Szebenyi C."/>
            <person name="Tomsovsky M."/>
            <person name="Tulloss R.E."/>
            <person name="Uehling J."/>
            <person name="Grigoriev I.V."/>
            <person name="Vagvolgyi C."/>
            <person name="Papp T."/>
            <person name="Martin F.M."/>
            <person name="Miettinen O."/>
            <person name="Hibbett D.S."/>
            <person name="Nagy L.G."/>
        </authorList>
    </citation>
    <scope>NUCLEOTIDE SEQUENCE [LARGE SCALE GENOMIC DNA]</scope>
    <source>
        <strain evidence="2 3">CBS 962.96</strain>
    </source>
</reference>
<dbReference type="OrthoDB" id="2634326at2759"/>
<feature type="compositionally biased region" description="Basic residues" evidence="1">
    <location>
        <begin position="373"/>
        <end position="382"/>
    </location>
</feature>
<dbReference type="Proteomes" id="UP000297245">
    <property type="component" value="Unassembled WGS sequence"/>
</dbReference>
<accession>A0A4S8LWN5</accession>
<name>A0A4S8LWN5_DENBC</name>
<organism evidence="2 3">
    <name type="scientific">Dendrothele bispora (strain CBS 962.96)</name>
    <dbReference type="NCBI Taxonomy" id="1314807"/>
    <lineage>
        <taxon>Eukaryota</taxon>
        <taxon>Fungi</taxon>
        <taxon>Dikarya</taxon>
        <taxon>Basidiomycota</taxon>
        <taxon>Agaricomycotina</taxon>
        <taxon>Agaricomycetes</taxon>
        <taxon>Agaricomycetidae</taxon>
        <taxon>Agaricales</taxon>
        <taxon>Agaricales incertae sedis</taxon>
        <taxon>Dendrothele</taxon>
    </lineage>
</organism>
<evidence type="ECO:0000256" key="1">
    <source>
        <dbReference type="SAM" id="MobiDB-lite"/>
    </source>
</evidence>
<feature type="compositionally biased region" description="Polar residues" evidence="1">
    <location>
        <begin position="339"/>
        <end position="350"/>
    </location>
</feature>
<dbReference type="EMBL" id="ML179247">
    <property type="protein sequence ID" value="THU93508.1"/>
    <property type="molecule type" value="Genomic_DNA"/>
</dbReference>
<dbReference type="AlphaFoldDB" id="A0A4S8LWN5"/>
<evidence type="ECO:0000313" key="2">
    <source>
        <dbReference type="EMBL" id="THU93508.1"/>
    </source>
</evidence>
<gene>
    <name evidence="2" type="ORF">K435DRAFT_861427</name>
</gene>
<keyword evidence="3" id="KW-1185">Reference proteome</keyword>
<proteinExistence type="predicted"/>
<feature type="region of interest" description="Disordered" evidence="1">
    <location>
        <begin position="339"/>
        <end position="396"/>
    </location>
</feature>
<protein>
    <submittedName>
        <fullName evidence="2">Uncharacterized protein</fullName>
    </submittedName>
</protein>